<evidence type="ECO:0000313" key="2">
    <source>
        <dbReference type="EMBL" id="MXO89337.1"/>
    </source>
</evidence>
<reference evidence="2 3" key="1">
    <citation type="submission" date="2019-12" db="EMBL/GenBank/DDBJ databases">
        <title>Genomic-based taxomic classification of the family Erythrobacteraceae.</title>
        <authorList>
            <person name="Xu L."/>
        </authorList>
    </citation>
    <scope>NUCLEOTIDE SEQUENCE [LARGE SCALE GENOMIC DNA]</scope>
    <source>
        <strain evidence="2 3">KCTC 52763</strain>
    </source>
</reference>
<feature type="signal peptide" evidence="1">
    <location>
        <begin position="1"/>
        <end position="19"/>
    </location>
</feature>
<feature type="chain" id="PRO_5032422315" evidence="1">
    <location>
        <begin position="20"/>
        <end position="190"/>
    </location>
</feature>
<keyword evidence="3" id="KW-1185">Reference proteome</keyword>
<name>A0A844ZRA5_9SPHN</name>
<comment type="caution">
    <text evidence="2">The sequence shown here is derived from an EMBL/GenBank/DDBJ whole genome shotgun (WGS) entry which is preliminary data.</text>
</comment>
<keyword evidence="1" id="KW-0732">Signal</keyword>
<proteinExistence type="predicted"/>
<evidence type="ECO:0000256" key="1">
    <source>
        <dbReference type="SAM" id="SignalP"/>
    </source>
</evidence>
<sequence>MRIVGLVVPILALFLASCADNRGAELDRDTHAIIATVLALQADIPVENEKWFSEHPEEKPNFYGWFDHRLCVARELAGTTAEIRMARNSVQANGGTTDFGLNGKRQAWESASKRSVLPSDIKPEHLRWDGALKYCLNGVLWMSHPEIDGDDATIFIQNECSGWCGWGGVYELKRTKAGWELGDKLEGWMS</sequence>
<protein>
    <submittedName>
        <fullName evidence="2">Uncharacterized protein</fullName>
    </submittedName>
</protein>
<organism evidence="2 3">
    <name type="scientific">Pontixanthobacter aquaemixtae</name>
    <dbReference type="NCBI Taxonomy" id="1958940"/>
    <lineage>
        <taxon>Bacteria</taxon>
        <taxon>Pseudomonadati</taxon>
        <taxon>Pseudomonadota</taxon>
        <taxon>Alphaproteobacteria</taxon>
        <taxon>Sphingomonadales</taxon>
        <taxon>Erythrobacteraceae</taxon>
        <taxon>Pontixanthobacter</taxon>
    </lineage>
</organism>
<dbReference type="EMBL" id="WTYX01000001">
    <property type="protein sequence ID" value="MXO89337.1"/>
    <property type="molecule type" value="Genomic_DNA"/>
</dbReference>
<dbReference type="AlphaFoldDB" id="A0A844ZRA5"/>
<accession>A0A844ZRA5</accession>
<dbReference type="Proteomes" id="UP000442714">
    <property type="component" value="Unassembled WGS sequence"/>
</dbReference>
<gene>
    <name evidence="2" type="ORF">GRI41_00700</name>
</gene>
<dbReference type="PROSITE" id="PS51257">
    <property type="entry name" value="PROKAR_LIPOPROTEIN"/>
    <property type="match status" value="1"/>
</dbReference>
<evidence type="ECO:0000313" key="3">
    <source>
        <dbReference type="Proteomes" id="UP000442714"/>
    </source>
</evidence>